<evidence type="ECO:0000313" key="2">
    <source>
        <dbReference type="EMBL" id="GIG03042.1"/>
    </source>
</evidence>
<dbReference type="AlphaFoldDB" id="A0A8J3KH20"/>
<accession>A0A8J3KH20</accession>
<dbReference type="Pfam" id="PF03995">
    <property type="entry name" value="Inhibitor_I36"/>
    <property type="match status" value="1"/>
</dbReference>
<dbReference type="InterPro" id="IPR011024">
    <property type="entry name" value="G_crystallin-like"/>
</dbReference>
<dbReference type="Gene3D" id="2.60.20.10">
    <property type="entry name" value="Crystallins"/>
    <property type="match status" value="1"/>
</dbReference>
<gene>
    <name evidence="2" type="ORF">Cci01nite_81350</name>
</gene>
<sequence>MTKRTVLKGAMGAAFAVVAVLSTLSSPAQAASASDCDAGWVCIYENSNLSGSIATLAALGPKGSSSVDNFTPHKFHSGKYLNDQASSAINKTGHDVCFYEHTSWRGRRTTVPAGEWVNFAAQGWPIGDLQNDAASSVSWGAC</sequence>
<dbReference type="SUPFAM" id="SSF49695">
    <property type="entry name" value="gamma-Crystallin-like"/>
    <property type="match status" value="1"/>
</dbReference>
<dbReference type="EMBL" id="BONH01000068">
    <property type="protein sequence ID" value="GIG03042.1"/>
    <property type="molecule type" value="Genomic_DNA"/>
</dbReference>
<dbReference type="RefSeq" id="WP_120319025.1">
    <property type="nucleotide sequence ID" value="NZ_BONH01000068.1"/>
</dbReference>
<reference evidence="2 3" key="1">
    <citation type="submission" date="2021-01" db="EMBL/GenBank/DDBJ databases">
        <title>Whole genome shotgun sequence of Catellatospora citrea NBRC 14495.</title>
        <authorList>
            <person name="Komaki H."/>
            <person name="Tamura T."/>
        </authorList>
    </citation>
    <scope>NUCLEOTIDE SEQUENCE [LARGE SCALE GENOMIC DNA]</scope>
    <source>
        <strain evidence="2 3">NBRC 14495</strain>
    </source>
</reference>
<feature type="chain" id="PRO_5035237692" description="Peptidase inhibitor family I36" evidence="1">
    <location>
        <begin position="31"/>
        <end position="142"/>
    </location>
</feature>
<keyword evidence="1" id="KW-0732">Signal</keyword>
<evidence type="ECO:0008006" key="4">
    <source>
        <dbReference type="Google" id="ProtNLM"/>
    </source>
</evidence>
<dbReference type="Proteomes" id="UP000659904">
    <property type="component" value="Unassembled WGS sequence"/>
</dbReference>
<organism evidence="2 3">
    <name type="scientific">Catellatospora citrea</name>
    <dbReference type="NCBI Taxonomy" id="53366"/>
    <lineage>
        <taxon>Bacteria</taxon>
        <taxon>Bacillati</taxon>
        <taxon>Actinomycetota</taxon>
        <taxon>Actinomycetes</taxon>
        <taxon>Micromonosporales</taxon>
        <taxon>Micromonosporaceae</taxon>
        <taxon>Catellatospora</taxon>
    </lineage>
</organism>
<comment type="caution">
    <text evidence="2">The sequence shown here is derived from an EMBL/GenBank/DDBJ whole genome shotgun (WGS) entry which is preliminary data.</text>
</comment>
<proteinExistence type="predicted"/>
<keyword evidence="3" id="KW-1185">Reference proteome</keyword>
<feature type="signal peptide" evidence="1">
    <location>
        <begin position="1"/>
        <end position="30"/>
    </location>
</feature>
<name>A0A8J3KH20_9ACTN</name>
<protein>
    <recommendedName>
        <fullName evidence="4">Peptidase inhibitor family I36</fullName>
    </recommendedName>
</protein>
<evidence type="ECO:0000313" key="3">
    <source>
        <dbReference type="Proteomes" id="UP000659904"/>
    </source>
</evidence>
<evidence type="ECO:0000256" key="1">
    <source>
        <dbReference type="SAM" id="SignalP"/>
    </source>
</evidence>